<accession>A0AAD9XGG0</accession>
<sequence length="210" mass="24304">MTKVIILKVIVKYVTWWDKEELVIAENVCLSFYIDLKIYAFKTLPNSTIPVRIEKMSNKSGSPGIEDIKAFTASYRGKIEKAEIAKPIPENISVEVSFPGVERVVRIPQLDRFKDRAMYVKYRIQPFELKTWSYRTRVMEIEAMIEEIPVMFAPIKWSATNSFAESPFVNDNMMIKIPRKFIFPDMKPYDGMIDPEDNISLNTNSGCSLQ</sequence>
<organism evidence="1 2">
    <name type="scientific">Dipteronia dyeriana</name>
    <dbReference type="NCBI Taxonomy" id="168575"/>
    <lineage>
        <taxon>Eukaryota</taxon>
        <taxon>Viridiplantae</taxon>
        <taxon>Streptophyta</taxon>
        <taxon>Embryophyta</taxon>
        <taxon>Tracheophyta</taxon>
        <taxon>Spermatophyta</taxon>
        <taxon>Magnoliopsida</taxon>
        <taxon>eudicotyledons</taxon>
        <taxon>Gunneridae</taxon>
        <taxon>Pentapetalae</taxon>
        <taxon>rosids</taxon>
        <taxon>malvids</taxon>
        <taxon>Sapindales</taxon>
        <taxon>Sapindaceae</taxon>
        <taxon>Hippocastanoideae</taxon>
        <taxon>Acereae</taxon>
        <taxon>Dipteronia</taxon>
    </lineage>
</organism>
<comment type="caution">
    <text evidence="1">The sequence shown here is derived from an EMBL/GenBank/DDBJ whole genome shotgun (WGS) entry which is preliminary data.</text>
</comment>
<evidence type="ECO:0000313" key="2">
    <source>
        <dbReference type="Proteomes" id="UP001280121"/>
    </source>
</evidence>
<dbReference type="EMBL" id="JANJYI010000002">
    <property type="protein sequence ID" value="KAK2658893.1"/>
    <property type="molecule type" value="Genomic_DNA"/>
</dbReference>
<protein>
    <submittedName>
        <fullName evidence="1">Uncharacterized protein</fullName>
    </submittedName>
</protein>
<gene>
    <name evidence="1" type="ORF">Ddye_005426</name>
</gene>
<reference evidence="1" key="1">
    <citation type="journal article" date="2023" name="Plant J.">
        <title>Genome sequences and population genomics provide insights into the demographic history, inbreeding, and mutation load of two 'living fossil' tree species of Dipteronia.</title>
        <authorList>
            <person name="Feng Y."/>
            <person name="Comes H.P."/>
            <person name="Chen J."/>
            <person name="Zhu S."/>
            <person name="Lu R."/>
            <person name="Zhang X."/>
            <person name="Li P."/>
            <person name="Qiu J."/>
            <person name="Olsen K.M."/>
            <person name="Qiu Y."/>
        </authorList>
    </citation>
    <scope>NUCLEOTIDE SEQUENCE</scope>
    <source>
        <strain evidence="1">KIB01</strain>
    </source>
</reference>
<evidence type="ECO:0000313" key="1">
    <source>
        <dbReference type="EMBL" id="KAK2658893.1"/>
    </source>
</evidence>
<dbReference type="PANTHER" id="PTHR34544">
    <property type="entry name" value="OSJNBA0006B20.18 PROTEIN"/>
    <property type="match status" value="1"/>
</dbReference>
<name>A0AAD9XGG0_9ROSI</name>
<dbReference type="AlphaFoldDB" id="A0AAD9XGG0"/>
<dbReference type="PANTHER" id="PTHR34544:SF1">
    <property type="entry name" value="OS04G0438300 PROTEIN"/>
    <property type="match status" value="1"/>
</dbReference>
<proteinExistence type="predicted"/>
<keyword evidence="2" id="KW-1185">Reference proteome</keyword>
<dbReference type="Proteomes" id="UP001280121">
    <property type="component" value="Unassembled WGS sequence"/>
</dbReference>